<name>A0A450V4H1_9GAMM</name>
<reference evidence="4" key="1">
    <citation type="submission" date="2019-02" db="EMBL/GenBank/DDBJ databases">
        <authorList>
            <person name="Gruber-Vodicka R. H."/>
            <person name="Seah K. B. B."/>
        </authorList>
    </citation>
    <scope>NUCLEOTIDE SEQUENCE</scope>
    <source>
        <strain evidence="4">BECK_SA2B12</strain>
        <strain evidence="2">BECK_SA2B15</strain>
        <strain evidence="3">BECK_SA2B20</strain>
    </source>
</reference>
<evidence type="ECO:0000313" key="2">
    <source>
        <dbReference type="EMBL" id="VFJ91874.1"/>
    </source>
</evidence>
<dbReference type="EMBL" id="CAADFI010000035">
    <property type="protein sequence ID" value="VFJ92884.1"/>
    <property type="molecule type" value="Genomic_DNA"/>
</dbReference>
<accession>A0A450V4H1</accession>
<feature type="region of interest" description="Disordered" evidence="1">
    <location>
        <begin position="18"/>
        <end position="58"/>
    </location>
</feature>
<protein>
    <submittedName>
        <fullName evidence="4">Uncharacterized protein</fullName>
    </submittedName>
</protein>
<dbReference type="EMBL" id="CAADFJ010000034">
    <property type="protein sequence ID" value="VFJ99724.1"/>
    <property type="molecule type" value="Genomic_DNA"/>
</dbReference>
<evidence type="ECO:0000313" key="3">
    <source>
        <dbReference type="EMBL" id="VFJ92884.1"/>
    </source>
</evidence>
<evidence type="ECO:0000256" key="1">
    <source>
        <dbReference type="SAM" id="MobiDB-lite"/>
    </source>
</evidence>
<gene>
    <name evidence="2" type="ORF">BECKH772A_GA0070896_1003518</name>
    <name evidence="3" type="ORF">BECKH772B_GA0070898_1003518</name>
    <name evidence="4" type="ORF">BECKH772C_GA0070978_1003418</name>
</gene>
<organism evidence="4">
    <name type="scientific">Candidatus Kentrum eta</name>
    <dbReference type="NCBI Taxonomy" id="2126337"/>
    <lineage>
        <taxon>Bacteria</taxon>
        <taxon>Pseudomonadati</taxon>
        <taxon>Pseudomonadota</taxon>
        <taxon>Gammaproteobacteria</taxon>
        <taxon>Candidatus Kentrum</taxon>
    </lineage>
</organism>
<feature type="compositionally biased region" description="Basic and acidic residues" evidence="1">
    <location>
        <begin position="21"/>
        <end position="37"/>
    </location>
</feature>
<dbReference type="AlphaFoldDB" id="A0A450V4H1"/>
<feature type="compositionally biased region" description="Polar residues" evidence="1">
    <location>
        <begin position="39"/>
        <end position="58"/>
    </location>
</feature>
<dbReference type="EMBL" id="CAADFG010000035">
    <property type="protein sequence ID" value="VFJ91874.1"/>
    <property type="molecule type" value="Genomic_DNA"/>
</dbReference>
<evidence type="ECO:0000313" key="4">
    <source>
        <dbReference type="EMBL" id="VFJ99724.1"/>
    </source>
</evidence>
<sequence>MSSGCVLPVVLGRSFDLSTSLEDRSRDRSSSEVERRNPLRTTELQNYKTADTVLLTSP</sequence>
<proteinExistence type="predicted"/>